<evidence type="ECO:0000313" key="5">
    <source>
        <dbReference type="Proteomes" id="UP000380867"/>
    </source>
</evidence>
<dbReference type="PROSITE" id="PS51186">
    <property type="entry name" value="GNAT"/>
    <property type="match status" value="1"/>
</dbReference>
<dbReference type="RefSeq" id="WP_149688429.1">
    <property type="nucleotide sequence ID" value="NZ_SDPQ02000001.1"/>
</dbReference>
<dbReference type="PANTHER" id="PTHR43877">
    <property type="entry name" value="AMINOALKYLPHOSPHONATE N-ACETYLTRANSFERASE-RELATED-RELATED"/>
    <property type="match status" value="1"/>
</dbReference>
<protein>
    <submittedName>
        <fullName evidence="4">GNAT family N-acetyltransferase</fullName>
    </submittedName>
</protein>
<accession>A0A5M4FJJ2</accession>
<dbReference type="Pfam" id="PF00583">
    <property type="entry name" value="Acetyltransf_1"/>
    <property type="match status" value="1"/>
</dbReference>
<dbReference type="Gene3D" id="3.40.630.30">
    <property type="match status" value="1"/>
</dbReference>
<dbReference type="PANTHER" id="PTHR43877:SF5">
    <property type="entry name" value="BLL8307 PROTEIN"/>
    <property type="match status" value="1"/>
</dbReference>
<dbReference type="Proteomes" id="UP000380867">
    <property type="component" value="Unassembled WGS sequence"/>
</dbReference>
<organism evidence="4 5">
    <name type="scientific">Aeromicrobium ginsengisoli</name>
    <dbReference type="NCBI Taxonomy" id="363867"/>
    <lineage>
        <taxon>Bacteria</taxon>
        <taxon>Bacillati</taxon>
        <taxon>Actinomycetota</taxon>
        <taxon>Actinomycetes</taxon>
        <taxon>Propionibacteriales</taxon>
        <taxon>Nocardioidaceae</taxon>
        <taxon>Aeromicrobium</taxon>
    </lineage>
</organism>
<evidence type="ECO:0000256" key="1">
    <source>
        <dbReference type="ARBA" id="ARBA00022679"/>
    </source>
</evidence>
<dbReference type="InterPro" id="IPR016181">
    <property type="entry name" value="Acyl_CoA_acyltransferase"/>
</dbReference>
<dbReference type="EMBL" id="SDPQ02000001">
    <property type="protein sequence ID" value="KAA1400336.1"/>
    <property type="molecule type" value="Genomic_DNA"/>
</dbReference>
<keyword evidence="5" id="KW-1185">Reference proteome</keyword>
<dbReference type="GO" id="GO:0016747">
    <property type="term" value="F:acyltransferase activity, transferring groups other than amino-acyl groups"/>
    <property type="evidence" value="ECO:0007669"/>
    <property type="project" value="InterPro"/>
</dbReference>
<dbReference type="SUPFAM" id="SSF55729">
    <property type="entry name" value="Acyl-CoA N-acyltransferases (Nat)"/>
    <property type="match status" value="1"/>
</dbReference>
<gene>
    <name evidence="4" type="ORF">ESP70_006305</name>
</gene>
<sequence length="154" mass="16995">MIFSSPDPASDRYFAVALLHLQKTSYALEAELIGDDRIPPLQEDEVGLTAWRGRWLTAWDGIDLVGAIAWWEAEDRIDIEKVMVSPTAMRRGIASALLGEVLGRASGREIVVATGRANTPAVSLYAKHGFQVDGDEQVPPGIWITRLRRKSPVE</sequence>
<proteinExistence type="predicted"/>
<dbReference type="InterPro" id="IPR050832">
    <property type="entry name" value="Bact_Acetyltransf"/>
</dbReference>
<evidence type="ECO:0000259" key="3">
    <source>
        <dbReference type="PROSITE" id="PS51186"/>
    </source>
</evidence>
<name>A0A5M4FJJ2_9ACTN</name>
<dbReference type="AlphaFoldDB" id="A0A5M4FJJ2"/>
<keyword evidence="1" id="KW-0808">Transferase</keyword>
<comment type="caution">
    <text evidence="4">The sequence shown here is derived from an EMBL/GenBank/DDBJ whole genome shotgun (WGS) entry which is preliminary data.</text>
</comment>
<keyword evidence="2" id="KW-0012">Acyltransferase</keyword>
<evidence type="ECO:0000256" key="2">
    <source>
        <dbReference type="ARBA" id="ARBA00023315"/>
    </source>
</evidence>
<dbReference type="OrthoDB" id="4322031at2"/>
<feature type="domain" description="N-acetyltransferase" evidence="3">
    <location>
        <begin position="16"/>
        <end position="149"/>
    </location>
</feature>
<dbReference type="InterPro" id="IPR000182">
    <property type="entry name" value="GNAT_dom"/>
</dbReference>
<evidence type="ECO:0000313" key="4">
    <source>
        <dbReference type="EMBL" id="KAA1400336.1"/>
    </source>
</evidence>
<reference evidence="4" key="1">
    <citation type="submission" date="2019-09" db="EMBL/GenBank/DDBJ databases">
        <authorList>
            <person name="Li J."/>
        </authorList>
    </citation>
    <scope>NUCLEOTIDE SEQUENCE [LARGE SCALE GENOMIC DNA]</scope>
    <source>
        <strain evidence="4">JCM 14732</strain>
    </source>
</reference>
<dbReference type="CDD" id="cd04301">
    <property type="entry name" value="NAT_SF"/>
    <property type="match status" value="1"/>
</dbReference>